<keyword evidence="3" id="KW-0732">Signal</keyword>
<proteinExistence type="inferred from homology"/>
<dbReference type="RefSeq" id="WP_145348023.1">
    <property type="nucleotide sequence ID" value="NZ_CP036261.1"/>
</dbReference>
<gene>
    <name evidence="6" type="ORF">EC9_43530</name>
</gene>
<reference evidence="6 7" key="1">
    <citation type="submission" date="2019-02" db="EMBL/GenBank/DDBJ databases">
        <title>Deep-cultivation of Planctomycetes and their phenomic and genomic characterization uncovers novel biology.</title>
        <authorList>
            <person name="Wiegand S."/>
            <person name="Jogler M."/>
            <person name="Boedeker C."/>
            <person name="Pinto D."/>
            <person name="Vollmers J."/>
            <person name="Rivas-Marin E."/>
            <person name="Kohn T."/>
            <person name="Peeters S.H."/>
            <person name="Heuer A."/>
            <person name="Rast P."/>
            <person name="Oberbeckmann S."/>
            <person name="Bunk B."/>
            <person name="Jeske O."/>
            <person name="Meyerdierks A."/>
            <person name="Storesund J.E."/>
            <person name="Kallscheuer N."/>
            <person name="Luecker S."/>
            <person name="Lage O.M."/>
            <person name="Pohl T."/>
            <person name="Merkel B.J."/>
            <person name="Hornburger P."/>
            <person name="Mueller R.-W."/>
            <person name="Bruemmer F."/>
            <person name="Labrenz M."/>
            <person name="Spormann A.M."/>
            <person name="Op den Camp H."/>
            <person name="Overmann J."/>
            <person name="Amann R."/>
            <person name="Jetten M.S.M."/>
            <person name="Mascher T."/>
            <person name="Medema M.H."/>
            <person name="Devos D.P."/>
            <person name="Kaster A.-K."/>
            <person name="Ovreas L."/>
            <person name="Rohde M."/>
            <person name="Galperin M.Y."/>
            <person name="Jogler C."/>
        </authorList>
    </citation>
    <scope>NUCLEOTIDE SEQUENCE [LARGE SCALE GENOMIC DNA]</scope>
    <source>
        <strain evidence="6 7">EC9</strain>
    </source>
</reference>
<evidence type="ECO:0000256" key="1">
    <source>
        <dbReference type="ARBA" id="ARBA00009477"/>
    </source>
</evidence>
<name>A0A517M5K6_9BACT</name>
<feature type="coiled-coil region" evidence="2">
    <location>
        <begin position="113"/>
        <end position="180"/>
    </location>
</feature>
<dbReference type="PANTHER" id="PTHR30469:SF15">
    <property type="entry name" value="HLYD FAMILY OF SECRETION PROTEINS"/>
    <property type="match status" value="1"/>
</dbReference>
<dbReference type="OrthoDB" id="259511at2"/>
<dbReference type="Pfam" id="PF25954">
    <property type="entry name" value="Beta-barrel_RND_2"/>
    <property type="match status" value="1"/>
</dbReference>
<dbReference type="InterPro" id="IPR058792">
    <property type="entry name" value="Beta-barrel_RND_2"/>
</dbReference>
<dbReference type="SUPFAM" id="SSF111369">
    <property type="entry name" value="HlyD-like secretion proteins"/>
    <property type="match status" value="1"/>
</dbReference>
<dbReference type="Pfam" id="PF25973">
    <property type="entry name" value="BSH_CzcB"/>
    <property type="match status" value="1"/>
</dbReference>
<dbReference type="PANTHER" id="PTHR30469">
    <property type="entry name" value="MULTIDRUG RESISTANCE PROTEIN MDTA"/>
    <property type="match status" value="1"/>
</dbReference>
<keyword evidence="7" id="KW-1185">Reference proteome</keyword>
<evidence type="ECO:0000313" key="7">
    <source>
        <dbReference type="Proteomes" id="UP000319557"/>
    </source>
</evidence>
<evidence type="ECO:0000256" key="2">
    <source>
        <dbReference type="SAM" id="Coils"/>
    </source>
</evidence>
<protein>
    <submittedName>
        <fullName evidence="6">Macrolide transporter subunit MacA</fullName>
    </submittedName>
</protein>
<feature type="domain" description="CzcB-like barrel-sandwich hybrid" evidence="5">
    <location>
        <begin position="66"/>
        <end position="214"/>
    </location>
</feature>
<dbReference type="AlphaFoldDB" id="A0A517M5K6"/>
<comment type="similarity">
    <text evidence="1">Belongs to the membrane fusion protein (MFP) (TC 8.A.1) family.</text>
</comment>
<evidence type="ECO:0000259" key="5">
    <source>
        <dbReference type="Pfam" id="PF25973"/>
    </source>
</evidence>
<dbReference type="InterPro" id="IPR006143">
    <property type="entry name" value="RND_pump_MFP"/>
</dbReference>
<dbReference type="Gene3D" id="1.10.287.470">
    <property type="entry name" value="Helix hairpin bin"/>
    <property type="match status" value="1"/>
</dbReference>
<evidence type="ECO:0000256" key="3">
    <source>
        <dbReference type="SAM" id="SignalP"/>
    </source>
</evidence>
<dbReference type="EMBL" id="CP036261">
    <property type="protein sequence ID" value="QDS90147.1"/>
    <property type="molecule type" value="Genomic_DNA"/>
</dbReference>
<dbReference type="GO" id="GO:0015562">
    <property type="term" value="F:efflux transmembrane transporter activity"/>
    <property type="evidence" value="ECO:0007669"/>
    <property type="project" value="TreeGrafter"/>
</dbReference>
<evidence type="ECO:0000313" key="6">
    <source>
        <dbReference type="EMBL" id="QDS90147.1"/>
    </source>
</evidence>
<feature type="domain" description="CusB-like beta-barrel" evidence="4">
    <location>
        <begin position="224"/>
        <end position="291"/>
    </location>
</feature>
<accession>A0A517M5K6</accession>
<dbReference type="Proteomes" id="UP000319557">
    <property type="component" value="Chromosome"/>
</dbReference>
<feature type="signal peptide" evidence="3">
    <location>
        <begin position="1"/>
        <end position="20"/>
    </location>
</feature>
<dbReference type="NCBIfam" id="TIGR01730">
    <property type="entry name" value="RND_mfp"/>
    <property type="match status" value="1"/>
</dbReference>
<dbReference type="Gene3D" id="2.40.50.100">
    <property type="match status" value="1"/>
</dbReference>
<dbReference type="KEGG" id="ruv:EC9_43530"/>
<dbReference type="GO" id="GO:1990281">
    <property type="term" value="C:efflux pump complex"/>
    <property type="evidence" value="ECO:0007669"/>
    <property type="project" value="TreeGrafter"/>
</dbReference>
<evidence type="ECO:0000259" key="4">
    <source>
        <dbReference type="Pfam" id="PF25954"/>
    </source>
</evidence>
<feature type="chain" id="PRO_5021954636" evidence="3">
    <location>
        <begin position="21"/>
        <end position="300"/>
    </location>
</feature>
<keyword evidence="2" id="KW-0175">Coiled coil</keyword>
<sequence precursor="true">MKPSLLLTFLFAAIWIPAVCQSTVDAVEPTGGAKWDALQYDPSILETRSQLHGIARGKLDSEMRFEIPGVVAKVHVRDGEWVEKGEPLLSLQDAVARAAWKVAQAQASQNGTVEAARLEAELIGRQLNRLQQAFLEQASSEFELEEKRSQFAQAQAALTVQQEEANAAGANLELKAAELQKFHLVAPFAGQVVRIDKKQGQPIDPNETALMIVDARQLEIEVFLPIALFGEIVVGRQYAMRADAPVGRSLQATAIYVAPIVDATSGTFRCLFEIDNTDLKLPAGFAVRLSLPRKLASTGK</sequence>
<dbReference type="Gene3D" id="2.40.30.170">
    <property type="match status" value="1"/>
</dbReference>
<dbReference type="InterPro" id="IPR058647">
    <property type="entry name" value="BSH_CzcB-like"/>
</dbReference>
<organism evidence="6 7">
    <name type="scientific">Rosistilla ulvae</name>
    <dbReference type="NCBI Taxonomy" id="1930277"/>
    <lineage>
        <taxon>Bacteria</taxon>
        <taxon>Pseudomonadati</taxon>
        <taxon>Planctomycetota</taxon>
        <taxon>Planctomycetia</taxon>
        <taxon>Pirellulales</taxon>
        <taxon>Pirellulaceae</taxon>
        <taxon>Rosistilla</taxon>
    </lineage>
</organism>